<dbReference type="RefSeq" id="WP_013765754.1">
    <property type="nucleotide sequence ID" value="NC_015510.1"/>
</dbReference>
<keyword evidence="5" id="KW-1185">Reference proteome</keyword>
<sequence length="288" mass="32401">MTLAKNKIILVVGATGKQGGAVCRHLIQAGIKVRALTRKPEGESAKALRTLGIEVVAGNLNDINSLDQATTDVYGVFAVTNFWEVGTGKKEVQQNKNLADSAKKHGVQHYVLASIARCDDNPNLAHFVTKYECEQYIQHLELPYTFLRAVYFMDNINPKDQGANFHWAILPSILGDETSLQMISTDDIGWFATNAFLHPEQFLNKAIDIAGDEVTYPQLLAAYKRAFNADPKKSAILKFLLMNMIPEIRKMFNWYREPRFKADIAHLKSLHPQLSSIEDYFRKINSTS</sequence>
<reference key="2">
    <citation type="submission" date="2011-04" db="EMBL/GenBank/DDBJ databases">
        <title>Complete sequence of chromosome of Haliscomenobacter hydrossis DSM 1100.</title>
        <authorList>
            <consortium name="US DOE Joint Genome Institute (JGI-PGF)"/>
            <person name="Lucas S."/>
            <person name="Han J."/>
            <person name="Lapidus A."/>
            <person name="Bruce D."/>
            <person name="Goodwin L."/>
            <person name="Pitluck S."/>
            <person name="Peters L."/>
            <person name="Kyrpides N."/>
            <person name="Mavromatis K."/>
            <person name="Ivanova N."/>
            <person name="Ovchinnikova G."/>
            <person name="Pagani I."/>
            <person name="Daligault H."/>
            <person name="Detter J.C."/>
            <person name="Han C."/>
            <person name="Land M."/>
            <person name="Hauser L."/>
            <person name="Markowitz V."/>
            <person name="Cheng J.-F."/>
            <person name="Hugenholtz P."/>
            <person name="Woyke T."/>
            <person name="Wu D."/>
            <person name="Verbarg S."/>
            <person name="Frueling A."/>
            <person name="Brambilla E."/>
            <person name="Klenk H.-P."/>
            <person name="Eisen J.A."/>
        </authorList>
    </citation>
    <scope>NUCLEOTIDE SEQUENCE</scope>
    <source>
        <strain>DSM 1100</strain>
    </source>
</reference>
<dbReference type="AlphaFoldDB" id="F4KUD1"/>
<keyword evidence="2" id="KW-0521">NADP</keyword>
<comment type="similarity">
    <text evidence="1">Belongs to the NmrA-type oxidoreductase family.</text>
</comment>
<dbReference type="InterPro" id="IPR036291">
    <property type="entry name" value="NAD(P)-bd_dom_sf"/>
</dbReference>
<dbReference type="OrthoDB" id="9780595at2"/>
<feature type="domain" description="NmrA-like" evidence="3">
    <location>
        <begin position="6"/>
        <end position="257"/>
    </location>
</feature>
<proteinExistence type="inferred from homology"/>
<dbReference type="eggNOG" id="COG0702">
    <property type="taxonomic scope" value="Bacteria"/>
</dbReference>
<dbReference type="CDD" id="cd05251">
    <property type="entry name" value="NmrA_like_SDR_a"/>
    <property type="match status" value="1"/>
</dbReference>
<dbReference type="Gene3D" id="3.40.50.720">
    <property type="entry name" value="NAD(P)-binding Rossmann-like Domain"/>
    <property type="match status" value="1"/>
</dbReference>
<dbReference type="InterPro" id="IPR008030">
    <property type="entry name" value="NmrA-like"/>
</dbReference>
<dbReference type="PANTHER" id="PTHR42748">
    <property type="entry name" value="NITROGEN METABOLITE REPRESSION PROTEIN NMRA FAMILY MEMBER"/>
    <property type="match status" value="1"/>
</dbReference>
<dbReference type="PANTHER" id="PTHR42748:SF7">
    <property type="entry name" value="NMRA LIKE REDOX SENSOR 1-RELATED"/>
    <property type="match status" value="1"/>
</dbReference>
<evidence type="ECO:0000256" key="1">
    <source>
        <dbReference type="ARBA" id="ARBA00006328"/>
    </source>
</evidence>
<name>F4KUD1_HALH1</name>
<evidence type="ECO:0000256" key="2">
    <source>
        <dbReference type="ARBA" id="ARBA00022857"/>
    </source>
</evidence>
<dbReference type="HOGENOM" id="CLU_007383_8_4_10"/>
<dbReference type="InterPro" id="IPR051164">
    <property type="entry name" value="NmrA-like_oxidored"/>
</dbReference>
<dbReference type="Gene3D" id="3.90.25.10">
    <property type="entry name" value="UDP-galactose 4-epimerase, domain 1"/>
    <property type="match status" value="1"/>
</dbReference>
<reference evidence="4 5" key="1">
    <citation type="journal article" date="2011" name="Stand. Genomic Sci.">
        <title>Complete genome sequence of Haliscomenobacter hydrossis type strain (O).</title>
        <authorList>
            <consortium name="US DOE Joint Genome Institute (JGI-PGF)"/>
            <person name="Daligault H."/>
            <person name="Lapidus A."/>
            <person name="Zeytun A."/>
            <person name="Nolan M."/>
            <person name="Lucas S."/>
            <person name="Del Rio T.G."/>
            <person name="Tice H."/>
            <person name="Cheng J.F."/>
            <person name="Tapia R."/>
            <person name="Han C."/>
            <person name="Goodwin L."/>
            <person name="Pitluck S."/>
            <person name="Liolios K."/>
            <person name="Pagani I."/>
            <person name="Ivanova N."/>
            <person name="Huntemann M."/>
            <person name="Mavromatis K."/>
            <person name="Mikhailova N."/>
            <person name="Pati A."/>
            <person name="Chen A."/>
            <person name="Palaniappan K."/>
            <person name="Land M."/>
            <person name="Hauser L."/>
            <person name="Brambilla E.M."/>
            <person name="Rohde M."/>
            <person name="Verbarg S."/>
            <person name="Goker M."/>
            <person name="Bristow J."/>
            <person name="Eisen J.A."/>
            <person name="Markowitz V."/>
            <person name="Hugenholtz P."/>
            <person name="Kyrpides N.C."/>
            <person name="Klenk H.P."/>
            <person name="Woyke T."/>
        </authorList>
    </citation>
    <scope>NUCLEOTIDE SEQUENCE [LARGE SCALE GENOMIC DNA]</scope>
    <source>
        <strain evidence="5">ATCC 27775 / DSM 1100 / LMG 10767 / O</strain>
    </source>
</reference>
<dbReference type="Proteomes" id="UP000008461">
    <property type="component" value="Chromosome"/>
</dbReference>
<organism evidence="4 5">
    <name type="scientific">Haliscomenobacter hydrossis (strain ATCC 27775 / DSM 1100 / LMG 10767 / O)</name>
    <dbReference type="NCBI Taxonomy" id="760192"/>
    <lineage>
        <taxon>Bacteria</taxon>
        <taxon>Pseudomonadati</taxon>
        <taxon>Bacteroidota</taxon>
        <taxon>Saprospiria</taxon>
        <taxon>Saprospirales</taxon>
        <taxon>Haliscomenobacteraceae</taxon>
        <taxon>Haliscomenobacter</taxon>
    </lineage>
</organism>
<dbReference type="STRING" id="760192.Halhy_3355"/>
<dbReference type="EMBL" id="CP002691">
    <property type="protein sequence ID" value="AEE51213.1"/>
    <property type="molecule type" value="Genomic_DNA"/>
</dbReference>
<dbReference type="KEGG" id="hhy:Halhy_3355"/>
<protein>
    <submittedName>
        <fullName evidence="4">NmrA family protein</fullName>
    </submittedName>
</protein>
<dbReference type="SUPFAM" id="SSF51735">
    <property type="entry name" value="NAD(P)-binding Rossmann-fold domains"/>
    <property type="match status" value="1"/>
</dbReference>
<accession>F4KUD1</accession>
<evidence type="ECO:0000259" key="3">
    <source>
        <dbReference type="Pfam" id="PF05368"/>
    </source>
</evidence>
<evidence type="ECO:0000313" key="5">
    <source>
        <dbReference type="Proteomes" id="UP000008461"/>
    </source>
</evidence>
<dbReference type="Pfam" id="PF05368">
    <property type="entry name" value="NmrA"/>
    <property type="match status" value="1"/>
</dbReference>
<gene>
    <name evidence="4" type="ordered locus">Halhy_3355</name>
</gene>
<evidence type="ECO:0000313" key="4">
    <source>
        <dbReference type="EMBL" id="AEE51213.1"/>
    </source>
</evidence>